<dbReference type="STRING" id="60517.A0A0R3W977"/>
<evidence type="ECO:0000313" key="4">
    <source>
        <dbReference type="Proteomes" id="UP000282613"/>
    </source>
</evidence>
<sequence length="486" mass="53584">MFATSFEESSMILLLLLVELSKKLLFLVLAEADLTDSVFMPSTVMEEVATVFDVLIDVAEAAVDREELWRCCRRVLSSIGDASEGGATSCLGFLVAGPVMRNASSKVAEELDIATVKCSVTVESSCAYEGTLTFPVGCSSLSGIPKVIDDAVDNLSLDSPKDALIDLSYLSTEDKRFFHLDWCCGGNAVLNVNLIKLRKLKEVWEMTENEKIFLASMCKDRGNGFLQTDNLARALYAYKGGIHCLEGSVSVKPAKHAAQHQANEEAQQLYTSLLTNAALCLLKITVQPERATSRSNHQPISNDTLMRHCIIMCEKALEIDADNVKALYRMAQAQAQLRHYSEAISIGKRAVDVLKAKKSSPAMVEKSISDWKQALCAQKRGEYEHVRSAFLKRANELRKHGRLFADDGNGDSNRLHFDDWSNDLADNVMSIPEELEAFGEKMPDPKSTLSSSGSSKGLKKSHRTPAITRLTKIDSGDEEEAEEERN</sequence>
<reference evidence="5" key="1">
    <citation type="submission" date="2017-02" db="UniProtKB">
        <authorList>
            <consortium name="WormBaseParasite"/>
        </authorList>
    </citation>
    <scope>IDENTIFICATION</scope>
</reference>
<feature type="chain" id="PRO_5043132640" evidence="2">
    <location>
        <begin position="33"/>
        <end position="486"/>
    </location>
</feature>
<dbReference type="InterPro" id="IPR011990">
    <property type="entry name" value="TPR-like_helical_dom_sf"/>
</dbReference>
<keyword evidence="2" id="KW-0732">Signal</keyword>
<dbReference type="Gene3D" id="1.25.40.10">
    <property type="entry name" value="Tetratricopeptide repeat domain"/>
    <property type="match status" value="1"/>
</dbReference>
<reference evidence="3 4" key="2">
    <citation type="submission" date="2018-11" db="EMBL/GenBank/DDBJ databases">
        <authorList>
            <consortium name="Pathogen Informatics"/>
        </authorList>
    </citation>
    <scope>NUCLEOTIDE SEQUENCE [LARGE SCALE GENOMIC DNA]</scope>
</reference>
<feature type="compositionally biased region" description="Acidic residues" evidence="1">
    <location>
        <begin position="476"/>
        <end position="486"/>
    </location>
</feature>
<dbReference type="WBParaSite" id="TASK_0000698401-mRNA-1">
    <property type="protein sequence ID" value="TASK_0000698401-mRNA-1"/>
    <property type="gene ID" value="TASK_0000698401"/>
</dbReference>
<dbReference type="Proteomes" id="UP000282613">
    <property type="component" value="Unassembled WGS sequence"/>
</dbReference>
<evidence type="ECO:0000313" key="5">
    <source>
        <dbReference type="WBParaSite" id="TASK_0000698401-mRNA-1"/>
    </source>
</evidence>
<dbReference type="AlphaFoldDB" id="A0A0R3W977"/>
<dbReference type="SUPFAM" id="SSF48452">
    <property type="entry name" value="TPR-like"/>
    <property type="match status" value="1"/>
</dbReference>
<feature type="compositionally biased region" description="Low complexity" evidence="1">
    <location>
        <begin position="446"/>
        <end position="456"/>
    </location>
</feature>
<protein>
    <submittedName>
        <fullName evidence="5">TPR_REGION domain-containing protein</fullName>
    </submittedName>
</protein>
<keyword evidence="4" id="KW-1185">Reference proteome</keyword>
<dbReference type="OrthoDB" id="433738at2759"/>
<evidence type="ECO:0000313" key="3">
    <source>
        <dbReference type="EMBL" id="VDK37672.1"/>
    </source>
</evidence>
<organism evidence="5">
    <name type="scientific">Taenia asiatica</name>
    <name type="common">Asian tapeworm</name>
    <dbReference type="NCBI Taxonomy" id="60517"/>
    <lineage>
        <taxon>Eukaryota</taxon>
        <taxon>Metazoa</taxon>
        <taxon>Spiralia</taxon>
        <taxon>Lophotrochozoa</taxon>
        <taxon>Platyhelminthes</taxon>
        <taxon>Cestoda</taxon>
        <taxon>Eucestoda</taxon>
        <taxon>Cyclophyllidea</taxon>
        <taxon>Taeniidae</taxon>
        <taxon>Taenia</taxon>
    </lineage>
</organism>
<evidence type="ECO:0000256" key="2">
    <source>
        <dbReference type="SAM" id="SignalP"/>
    </source>
</evidence>
<accession>A0A0R3W977</accession>
<gene>
    <name evidence="3" type="ORF">TASK_LOCUS6985</name>
</gene>
<dbReference type="EMBL" id="UYRS01018560">
    <property type="protein sequence ID" value="VDK37672.1"/>
    <property type="molecule type" value="Genomic_DNA"/>
</dbReference>
<proteinExistence type="predicted"/>
<evidence type="ECO:0000256" key="1">
    <source>
        <dbReference type="SAM" id="MobiDB-lite"/>
    </source>
</evidence>
<feature type="region of interest" description="Disordered" evidence="1">
    <location>
        <begin position="438"/>
        <end position="486"/>
    </location>
</feature>
<feature type="signal peptide" evidence="2">
    <location>
        <begin position="1"/>
        <end position="32"/>
    </location>
</feature>
<name>A0A0R3W977_TAEAS</name>
<dbReference type="InterPro" id="IPR050754">
    <property type="entry name" value="FKBP4/5/8-like"/>
</dbReference>
<dbReference type="PANTHER" id="PTHR46512">
    <property type="entry name" value="PEPTIDYLPROLYL ISOMERASE"/>
    <property type="match status" value="1"/>
</dbReference>